<comment type="caution">
    <text evidence="6">The sequence shown here is derived from an EMBL/GenBank/DDBJ whole genome shotgun (WGS) entry which is preliminary data.</text>
</comment>
<evidence type="ECO:0000313" key="7">
    <source>
        <dbReference type="Proteomes" id="UP001596002"/>
    </source>
</evidence>
<keyword evidence="3" id="KW-0804">Transcription</keyword>
<evidence type="ECO:0000259" key="5">
    <source>
        <dbReference type="PROSITE" id="PS51755"/>
    </source>
</evidence>
<proteinExistence type="predicted"/>
<keyword evidence="1" id="KW-0805">Transcription regulation</keyword>
<dbReference type="PROSITE" id="PS51755">
    <property type="entry name" value="OMPR_PHOB"/>
    <property type="match status" value="1"/>
</dbReference>
<evidence type="ECO:0000256" key="3">
    <source>
        <dbReference type="ARBA" id="ARBA00023163"/>
    </source>
</evidence>
<dbReference type="Pfam" id="PF00486">
    <property type="entry name" value="Trans_reg_C"/>
    <property type="match status" value="1"/>
</dbReference>
<dbReference type="SUPFAM" id="SSF46894">
    <property type="entry name" value="C-terminal effector domain of the bipartite response regulators"/>
    <property type="match status" value="1"/>
</dbReference>
<evidence type="ECO:0000256" key="1">
    <source>
        <dbReference type="ARBA" id="ARBA00023015"/>
    </source>
</evidence>
<dbReference type="RefSeq" id="WP_380024711.1">
    <property type="nucleotide sequence ID" value="NZ_JBHSHC010000033.1"/>
</dbReference>
<reference evidence="7" key="1">
    <citation type="journal article" date="2019" name="Int. J. Syst. Evol. Microbiol.">
        <title>The Global Catalogue of Microorganisms (GCM) 10K type strain sequencing project: providing services to taxonomists for standard genome sequencing and annotation.</title>
        <authorList>
            <consortium name="The Broad Institute Genomics Platform"/>
            <consortium name="The Broad Institute Genome Sequencing Center for Infectious Disease"/>
            <person name="Wu L."/>
            <person name="Ma J."/>
        </authorList>
    </citation>
    <scope>NUCLEOTIDE SEQUENCE [LARGE SCALE GENOMIC DNA]</scope>
    <source>
        <strain evidence="7">WYCCWR 12678</strain>
    </source>
</reference>
<gene>
    <name evidence="6" type="ORF">ACFO8Q_05475</name>
</gene>
<organism evidence="6 7">
    <name type="scientific">Effusibacillus consociatus</name>
    <dbReference type="NCBI Taxonomy" id="1117041"/>
    <lineage>
        <taxon>Bacteria</taxon>
        <taxon>Bacillati</taxon>
        <taxon>Bacillota</taxon>
        <taxon>Bacilli</taxon>
        <taxon>Bacillales</taxon>
        <taxon>Alicyclobacillaceae</taxon>
        <taxon>Effusibacillus</taxon>
    </lineage>
</organism>
<accession>A0ABV9Q0R8</accession>
<evidence type="ECO:0000256" key="2">
    <source>
        <dbReference type="ARBA" id="ARBA00023125"/>
    </source>
</evidence>
<dbReference type="InterPro" id="IPR036388">
    <property type="entry name" value="WH-like_DNA-bd_sf"/>
</dbReference>
<feature type="domain" description="OmpR/PhoB-type" evidence="5">
    <location>
        <begin position="6"/>
        <end position="84"/>
    </location>
</feature>
<dbReference type="InterPro" id="IPR016032">
    <property type="entry name" value="Sig_transdc_resp-reg_C-effctor"/>
</dbReference>
<evidence type="ECO:0000256" key="4">
    <source>
        <dbReference type="PROSITE-ProRule" id="PRU01091"/>
    </source>
</evidence>
<dbReference type="InterPro" id="IPR001867">
    <property type="entry name" value="OmpR/PhoB-type_DNA-bd"/>
</dbReference>
<keyword evidence="7" id="KW-1185">Reference proteome</keyword>
<dbReference type="Gene3D" id="1.10.10.10">
    <property type="entry name" value="Winged helix-like DNA-binding domain superfamily/Winged helix DNA-binding domain"/>
    <property type="match status" value="1"/>
</dbReference>
<name>A0ABV9Q0R8_9BACL</name>
<dbReference type="EMBL" id="JBHSHC010000033">
    <property type="protein sequence ID" value="MFC4766817.1"/>
    <property type="molecule type" value="Genomic_DNA"/>
</dbReference>
<keyword evidence="2 4" id="KW-0238">DNA-binding</keyword>
<protein>
    <submittedName>
        <fullName evidence="6">Winged helix-turn-helix domain-containing protein</fullName>
    </submittedName>
</protein>
<evidence type="ECO:0000313" key="6">
    <source>
        <dbReference type="EMBL" id="MFC4766817.1"/>
    </source>
</evidence>
<sequence length="84" mass="9641">MNFKKDDQIVIKSGLYLDLTQELLVNNNFPISLSRIEFRLLRCLALNMGSIVPNQVLIEGAWGKKFNCIKQSITRTYSSNTKTF</sequence>
<feature type="DNA-binding region" description="OmpR/PhoB-type" evidence="4">
    <location>
        <begin position="6"/>
        <end position="84"/>
    </location>
</feature>
<dbReference type="Proteomes" id="UP001596002">
    <property type="component" value="Unassembled WGS sequence"/>
</dbReference>